<comment type="subcellular location">
    <subcellularLocation>
        <location evidence="1">Nucleus</location>
    </subcellularLocation>
</comment>
<dbReference type="GO" id="GO:0045727">
    <property type="term" value="P:positive regulation of translation"/>
    <property type="evidence" value="ECO:0007669"/>
    <property type="project" value="TreeGrafter"/>
</dbReference>
<keyword evidence="8" id="KW-1185">Reference proteome</keyword>
<dbReference type="GeneTree" id="ENSGT00390000017146"/>
<dbReference type="OMA" id="LVIYQPG"/>
<dbReference type="Gene3D" id="3.30.70.330">
    <property type="match status" value="1"/>
</dbReference>
<dbReference type="PANTHER" id="PTHR13112">
    <property type="entry name" value="UPF3 REGULATOR OF NONSENSE TRANSCRIPTS-LIKE PROTEIN"/>
    <property type="match status" value="1"/>
</dbReference>
<dbReference type="GO" id="GO:0003729">
    <property type="term" value="F:mRNA binding"/>
    <property type="evidence" value="ECO:0007669"/>
    <property type="project" value="TreeGrafter"/>
</dbReference>
<dbReference type="Pfam" id="PF03467">
    <property type="entry name" value="Smg4_UPF3"/>
    <property type="match status" value="1"/>
</dbReference>
<dbReference type="Ensembl" id="ENSEBUT00000022604.1">
    <property type="protein sequence ID" value="ENSEBUP00000022028.1"/>
    <property type="gene ID" value="ENSEBUG00000013583.1"/>
</dbReference>
<feature type="region of interest" description="Disordered" evidence="5">
    <location>
        <begin position="210"/>
        <end position="485"/>
    </location>
</feature>
<dbReference type="SUPFAM" id="SSF54928">
    <property type="entry name" value="RNA-binding domain, RBD"/>
    <property type="match status" value="1"/>
</dbReference>
<sequence length="485" mass="55613">MRRPDREGRLTAVDSGRGKGKGKENEKEKGKEKERGKEVRVRREPLSKVVLRRLPPCLTVESLLEQLQPLPEHDYFYFCPADESLSPYAYSRMYIALRHAHEVAGLRDRLDGYVFVDSKGVEYPAVLEFSPFQKVPKRRGKRDAKAGTIEDDDDYLNFLEMLQTGDERPAHNPESILEELEARDREMQANRTTPLLQHLKTKMIEKQRLREERWTERRRREQEARKLRDEERRKKRAAEKRAAEKHRRHERERERERERECEGDVDKVVDSGKETPVKAVLQKTGTRAGREERTSESRREGSVASGQSRPLDGEREAKKVERLDHPLDGERERHRGWERARPGEEPRRRAAGRGGTERADRPQRRERDFRRERDGWVTKGAGRRSEAPRGGGCGVGGGEGHKGSVGVGEGVRVIAETQRESRPEEIRVDGGAGVSVRREGSTGSEEQATRRIRNKDRPSIQLYQPGSGRRARGKDVEGGAGRGGR</sequence>
<evidence type="ECO:0000313" key="8">
    <source>
        <dbReference type="Proteomes" id="UP000694388"/>
    </source>
</evidence>
<comment type="similarity">
    <text evidence="2">Belongs to the RENT3 family.</text>
</comment>
<feature type="compositionally biased region" description="Basic and acidic residues" evidence="5">
    <location>
        <begin position="251"/>
        <end position="276"/>
    </location>
</feature>
<dbReference type="Proteomes" id="UP000694388">
    <property type="component" value="Unplaced"/>
</dbReference>
<evidence type="ECO:0000256" key="3">
    <source>
        <dbReference type="ARBA" id="ARBA00023161"/>
    </source>
</evidence>
<feature type="compositionally biased region" description="Basic and acidic residues" evidence="5">
    <location>
        <begin position="288"/>
        <end position="301"/>
    </location>
</feature>
<feature type="compositionally biased region" description="Basic residues" evidence="5">
    <location>
        <begin position="233"/>
        <end position="250"/>
    </location>
</feature>
<feature type="domain" description="UPF3" evidence="6">
    <location>
        <begin position="47"/>
        <end position="202"/>
    </location>
</feature>
<dbReference type="AlphaFoldDB" id="A0A8C4QZT0"/>
<feature type="compositionally biased region" description="Basic and acidic residues" evidence="5">
    <location>
        <begin position="355"/>
        <end position="376"/>
    </location>
</feature>
<evidence type="ECO:0000256" key="5">
    <source>
        <dbReference type="SAM" id="MobiDB-lite"/>
    </source>
</evidence>
<reference evidence="7" key="2">
    <citation type="submission" date="2025-09" db="UniProtKB">
        <authorList>
            <consortium name="Ensembl"/>
        </authorList>
    </citation>
    <scope>IDENTIFICATION</scope>
</reference>
<evidence type="ECO:0000256" key="1">
    <source>
        <dbReference type="ARBA" id="ARBA00004123"/>
    </source>
</evidence>
<proteinExistence type="inferred from homology"/>
<dbReference type="GO" id="GO:0005737">
    <property type="term" value="C:cytoplasm"/>
    <property type="evidence" value="ECO:0007669"/>
    <property type="project" value="TreeGrafter"/>
</dbReference>
<evidence type="ECO:0000256" key="4">
    <source>
        <dbReference type="ARBA" id="ARBA00023242"/>
    </source>
</evidence>
<feature type="compositionally biased region" description="Basic and acidic residues" evidence="5">
    <location>
        <begin position="311"/>
        <end position="348"/>
    </location>
</feature>
<feature type="compositionally biased region" description="Basic and acidic residues" evidence="5">
    <location>
        <begin position="417"/>
        <end position="428"/>
    </location>
</feature>
<feature type="compositionally biased region" description="Basic and acidic residues" evidence="5">
    <location>
        <begin position="21"/>
        <end position="39"/>
    </location>
</feature>
<organism evidence="7 8">
    <name type="scientific">Eptatretus burgeri</name>
    <name type="common">Inshore hagfish</name>
    <dbReference type="NCBI Taxonomy" id="7764"/>
    <lineage>
        <taxon>Eukaryota</taxon>
        <taxon>Metazoa</taxon>
        <taxon>Chordata</taxon>
        <taxon>Craniata</taxon>
        <taxon>Vertebrata</taxon>
        <taxon>Cyclostomata</taxon>
        <taxon>Myxini</taxon>
        <taxon>Myxiniformes</taxon>
        <taxon>Myxinidae</taxon>
        <taxon>Eptatretinae</taxon>
        <taxon>Eptatretus</taxon>
    </lineage>
</organism>
<dbReference type="InterPro" id="IPR012677">
    <property type="entry name" value="Nucleotide-bd_a/b_plait_sf"/>
</dbReference>
<dbReference type="InterPro" id="IPR035979">
    <property type="entry name" value="RBD_domain_sf"/>
</dbReference>
<evidence type="ECO:0000313" key="7">
    <source>
        <dbReference type="Ensembl" id="ENSEBUP00000022028.1"/>
    </source>
</evidence>
<evidence type="ECO:0000259" key="6">
    <source>
        <dbReference type="Pfam" id="PF03467"/>
    </source>
</evidence>
<feature type="region of interest" description="Disordered" evidence="5">
    <location>
        <begin position="1"/>
        <end position="39"/>
    </location>
</feature>
<dbReference type="GO" id="GO:0000184">
    <property type="term" value="P:nuclear-transcribed mRNA catabolic process, nonsense-mediated decay"/>
    <property type="evidence" value="ECO:0007669"/>
    <property type="project" value="UniProtKB-KW"/>
</dbReference>
<evidence type="ECO:0000256" key="2">
    <source>
        <dbReference type="ARBA" id="ARBA00005991"/>
    </source>
</evidence>
<dbReference type="GO" id="GO:0005730">
    <property type="term" value="C:nucleolus"/>
    <property type="evidence" value="ECO:0007669"/>
    <property type="project" value="TreeGrafter"/>
</dbReference>
<dbReference type="InterPro" id="IPR039722">
    <property type="entry name" value="Upf3"/>
</dbReference>
<accession>A0A8C4QZT0</accession>
<feature type="compositionally biased region" description="Basic and acidic residues" evidence="5">
    <location>
        <begin position="210"/>
        <end position="232"/>
    </location>
</feature>
<feature type="compositionally biased region" description="Gly residues" evidence="5">
    <location>
        <begin position="389"/>
        <end position="409"/>
    </location>
</feature>
<name>A0A8C4QZT0_EPTBU</name>
<keyword evidence="3" id="KW-0866">Nonsense-mediated mRNA decay</keyword>
<reference evidence="7" key="1">
    <citation type="submission" date="2025-08" db="UniProtKB">
        <authorList>
            <consortium name="Ensembl"/>
        </authorList>
    </citation>
    <scope>IDENTIFICATION</scope>
</reference>
<protein>
    <submittedName>
        <fullName evidence="7">UPF3A regulator of nonsense mediated mRNA decay</fullName>
    </submittedName>
</protein>
<dbReference type="PANTHER" id="PTHR13112:SF0">
    <property type="entry name" value="FI21285P1"/>
    <property type="match status" value="1"/>
</dbReference>
<dbReference type="InterPro" id="IPR005120">
    <property type="entry name" value="UPF3_dom"/>
</dbReference>
<keyword evidence="4" id="KW-0539">Nucleus</keyword>